<organism evidence="2 3">
    <name type="scientific">Collybiopsis confluens</name>
    <dbReference type="NCBI Taxonomy" id="2823264"/>
    <lineage>
        <taxon>Eukaryota</taxon>
        <taxon>Fungi</taxon>
        <taxon>Dikarya</taxon>
        <taxon>Basidiomycota</taxon>
        <taxon>Agaricomycotina</taxon>
        <taxon>Agaricomycetes</taxon>
        <taxon>Agaricomycetidae</taxon>
        <taxon>Agaricales</taxon>
        <taxon>Marasmiineae</taxon>
        <taxon>Omphalotaceae</taxon>
        <taxon>Collybiopsis</taxon>
    </lineage>
</organism>
<reference evidence="2 3" key="1">
    <citation type="journal article" date="2020" name="ISME J.">
        <title>Uncovering the hidden diversity of litter-decomposition mechanisms in mushroom-forming fungi.</title>
        <authorList>
            <person name="Floudas D."/>
            <person name="Bentzer J."/>
            <person name="Ahren D."/>
            <person name="Johansson T."/>
            <person name="Persson P."/>
            <person name="Tunlid A."/>
        </authorList>
    </citation>
    <scope>NUCLEOTIDE SEQUENCE [LARGE SCALE GENOMIC DNA]</scope>
    <source>
        <strain evidence="2 3">CBS 406.79</strain>
    </source>
</reference>
<protein>
    <submittedName>
        <fullName evidence="2">Uncharacterized protein</fullName>
    </submittedName>
</protein>
<evidence type="ECO:0000256" key="1">
    <source>
        <dbReference type="SAM" id="MobiDB-lite"/>
    </source>
</evidence>
<sequence length="179" mass="19681">MLRLRALSTTPWFVHSEPVSSAIPRSTRPPTPVPIDAPKILHDLHSHLAQSPHLDLSRLLVGRAVPTEMGPPLPRRAPHGKRNRGGTFAGESAFDIPGSLWNWTVKEGTENKGAIESVVRTVRKSLLTAEPPLPLGPNSKRRMQNGWAMIDAGDIAIHVLSKSVREKYFGAESTPLIRF</sequence>
<dbReference type="OrthoDB" id="21330at2759"/>
<evidence type="ECO:0000313" key="3">
    <source>
        <dbReference type="Proteomes" id="UP000518752"/>
    </source>
</evidence>
<name>A0A8H5MF25_9AGAR</name>
<accession>A0A8H5MF25</accession>
<evidence type="ECO:0000313" key="2">
    <source>
        <dbReference type="EMBL" id="KAF5391356.1"/>
    </source>
</evidence>
<dbReference type="Gene3D" id="3.30.460.10">
    <property type="entry name" value="Beta Polymerase, domain 2"/>
    <property type="match status" value="1"/>
</dbReference>
<proteinExistence type="predicted"/>
<comment type="caution">
    <text evidence="2">The sequence shown here is derived from an EMBL/GenBank/DDBJ whole genome shotgun (WGS) entry which is preliminary data.</text>
</comment>
<dbReference type="EMBL" id="JAACJN010000010">
    <property type="protein sequence ID" value="KAF5391356.1"/>
    <property type="molecule type" value="Genomic_DNA"/>
</dbReference>
<keyword evidence="3" id="KW-1185">Reference proteome</keyword>
<gene>
    <name evidence="2" type="ORF">D9757_002027</name>
</gene>
<dbReference type="Pfam" id="PF02410">
    <property type="entry name" value="RsfS"/>
    <property type="match status" value="1"/>
</dbReference>
<dbReference type="InterPro" id="IPR043519">
    <property type="entry name" value="NT_sf"/>
</dbReference>
<dbReference type="AlphaFoldDB" id="A0A8H5MF25"/>
<dbReference type="Proteomes" id="UP000518752">
    <property type="component" value="Unassembled WGS sequence"/>
</dbReference>
<feature type="region of interest" description="Disordered" evidence="1">
    <location>
        <begin position="67"/>
        <end position="91"/>
    </location>
</feature>